<dbReference type="AlphaFoldDB" id="A0AAF5D807"/>
<name>A0AAF5D807_STRER</name>
<keyword evidence="1" id="KW-1185">Reference proteome</keyword>
<dbReference type="Proteomes" id="UP000035681">
    <property type="component" value="Unplaced"/>
</dbReference>
<sequence>MSSFNAINYCIRMSDKYKNKIEIQQTKDKEYEKVEMLIKVNETIISLNSLSVQSSTLKLKGSSEEKKNCDRARSLKRFSPYQSPRSYCLNDDVNDSLNRGRSNSFHCKHDDSKFISNKGCFRNRRHTLGSLDSLCSDDDEKAPGTNDDTSDTTLISVKLNETTLDNNSTSSLNNSVNNITNNSCSFEMCKKPKYSEDADFIGEMDELSDYFNHFVGVEMKMSSLAESMYA</sequence>
<accession>A0AAF5D807</accession>
<evidence type="ECO:0000313" key="1">
    <source>
        <dbReference type="Proteomes" id="UP000035681"/>
    </source>
</evidence>
<dbReference type="WBParaSite" id="TCONS_00007226.p1">
    <property type="protein sequence ID" value="TCONS_00007226.p1"/>
    <property type="gene ID" value="XLOC_005269"/>
</dbReference>
<proteinExistence type="predicted"/>
<organism evidence="1 2">
    <name type="scientific">Strongyloides stercoralis</name>
    <name type="common">Threadworm</name>
    <dbReference type="NCBI Taxonomy" id="6248"/>
    <lineage>
        <taxon>Eukaryota</taxon>
        <taxon>Metazoa</taxon>
        <taxon>Ecdysozoa</taxon>
        <taxon>Nematoda</taxon>
        <taxon>Chromadorea</taxon>
        <taxon>Rhabditida</taxon>
        <taxon>Tylenchina</taxon>
        <taxon>Panagrolaimomorpha</taxon>
        <taxon>Strongyloidoidea</taxon>
        <taxon>Strongyloididae</taxon>
        <taxon>Strongyloides</taxon>
    </lineage>
</organism>
<reference evidence="2" key="1">
    <citation type="submission" date="2024-02" db="UniProtKB">
        <authorList>
            <consortium name="WormBaseParasite"/>
        </authorList>
    </citation>
    <scope>IDENTIFICATION</scope>
</reference>
<protein>
    <submittedName>
        <fullName evidence="2">Oxidative stress-responsive serine-rich protein 1</fullName>
    </submittedName>
</protein>
<evidence type="ECO:0000313" key="2">
    <source>
        <dbReference type="WBParaSite" id="TCONS_00007226.p1"/>
    </source>
</evidence>